<name>A0A7C9HJW9_9RHOB</name>
<accession>A0A7C9HJW9</accession>
<dbReference type="EMBL" id="VENJ01000002">
    <property type="protein sequence ID" value="MTJ03368.1"/>
    <property type="molecule type" value="Genomic_DNA"/>
</dbReference>
<dbReference type="InterPro" id="IPR012312">
    <property type="entry name" value="Hemerythrin-like"/>
</dbReference>
<sequence>MARSSDTKAQAGFALALPDNPLNGLANEHMHLREVCGHLDALADSDKAQPVLALSARAYIRGVLPNHARDEEEDLFPLLRRRAPDDKDLHCTLDRLSQDHRDIAAARPRVITILERLITDNAAPDAPEAVRLKCFADLERRHLLVENAVILPLARAYLNGRDLKRLRKRMQARRGVDDI</sequence>
<evidence type="ECO:0000313" key="2">
    <source>
        <dbReference type="EMBL" id="MTJ03368.1"/>
    </source>
</evidence>
<protein>
    <recommendedName>
        <fullName evidence="1">Hemerythrin-like domain-containing protein</fullName>
    </recommendedName>
</protein>
<comment type="caution">
    <text evidence="2">The sequence shown here is derived from an EMBL/GenBank/DDBJ whole genome shotgun (WGS) entry which is preliminary data.</text>
</comment>
<dbReference type="Gene3D" id="1.20.120.520">
    <property type="entry name" value="nmb1532 protein domain like"/>
    <property type="match status" value="1"/>
</dbReference>
<dbReference type="AlphaFoldDB" id="A0A7C9HJW9"/>
<dbReference type="Proteomes" id="UP000483078">
    <property type="component" value="Unassembled WGS sequence"/>
</dbReference>
<feature type="domain" description="Hemerythrin-like" evidence="1">
    <location>
        <begin position="22"/>
        <end position="154"/>
    </location>
</feature>
<gene>
    <name evidence="2" type="ORF">FH759_01560</name>
</gene>
<evidence type="ECO:0000313" key="3">
    <source>
        <dbReference type="Proteomes" id="UP000483078"/>
    </source>
</evidence>
<proteinExistence type="predicted"/>
<evidence type="ECO:0000259" key="1">
    <source>
        <dbReference type="Pfam" id="PF01814"/>
    </source>
</evidence>
<dbReference type="Pfam" id="PF01814">
    <property type="entry name" value="Hemerythrin"/>
    <property type="match status" value="1"/>
</dbReference>
<reference evidence="2 3" key="1">
    <citation type="submission" date="2019-06" db="EMBL/GenBank/DDBJ databases">
        <title>Enrichment of Autotrophic Halophilic Microorganisms from Red Sea Brine Pool Using Microbial Electrosynthesis System.</title>
        <authorList>
            <person name="Alqahtani M.F."/>
            <person name="Bajracharya S."/>
            <person name="Katuri K.P."/>
            <person name="Ali M."/>
            <person name="Saikaly P.E."/>
        </authorList>
    </citation>
    <scope>NUCLEOTIDE SEQUENCE [LARGE SCALE GENOMIC DNA]</scope>
    <source>
        <strain evidence="2">MES6</strain>
    </source>
</reference>
<organism evidence="2 3">
    <name type="scientific">Sediminimonas qiaohouensis</name>
    <dbReference type="NCBI Taxonomy" id="552061"/>
    <lineage>
        <taxon>Bacteria</taxon>
        <taxon>Pseudomonadati</taxon>
        <taxon>Pseudomonadota</taxon>
        <taxon>Alphaproteobacteria</taxon>
        <taxon>Rhodobacterales</taxon>
        <taxon>Roseobacteraceae</taxon>
        <taxon>Sediminimonas</taxon>
    </lineage>
</organism>
<dbReference type="RefSeq" id="WP_273247844.1">
    <property type="nucleotide sequence ID" value="NZ_VENJ01000002.1"/>
</dbReference>